<evidence type="ECO:0000313" key="2">
    <source>
        <dbReference type="WBParaSite" id="ACRNAN_scaffold12417.g17697.t1"/>
    </source>
</evidence>
<dbReference type="WBParaSite" id="ACRNAN_scaffold12417.g17697.t1">
    <property type="protein sequence ID" value="ACRNAN_scaffold12417.g17697.t1"/>
    <property type="gene ID" value="ACRNAN_scaffold12417.g17697"/>
</dbReference>
<name>A0A914CPA2_9BILA</name>
<evidence type="ECO:0000313" key="1">
    <source>
        <dbReference type="Proteomes" id="UP000887540"/>
    </source>
</evidence>
<keyword evidence="1" id="KW-1185">Reference proteome</keyword>
<reference evidence="2" key="1">
    <citation type="submission" date="2022-11" db="UniProtKB">
        <authorList>
            <consortium name="WormBaseParasite"/>
        </authorList>
    </citation>
    <scope>IDENTIFICATION</scope>
</reference>
<organism evidence="1 2">
    <name type="scientific">Acrobeloides nanus</name>
    <dbReference type="NCBI Taxonomy" id="290746"/>
    <lineage>
        <taxon>Eukaryota</taxon>
        <taxon>Metazoa</taxon>
        <taxon>Ecdysozoa</taxon>
        <taxon>Nematoda</taxon>
        <taxon>Chromadorea</taxon>
        <taxon>Rhabditida</taxon>
        <taxon>Tylenchina</taxon>
        <taxon>Cephalobomorpha</taxon>
        <taxon>Cephaloboidea</taxon>
        <taxon>Cephalobidae</taxon>
        <taxon>Acrobeloides</taxon>
    </lineage>
</organism>
<accession>A0A914CPA2</accession>
<sequence>MIDLRFGVNAPQNVVADPYADALPSPFAAFCEPNISITDAEINDYLRKSSIAYINEYNGVLTFWKAFEAEEYPHLFVAFRSAVAERVFALVRREVAEGRKGMDTEMDKNFAIMKNLTHSEDHLKA</sequence>
<protein>
    <submittedName>
        <fullName evidence="2">Uncharacterized protein</fullName>
    </submittedName>
</protein>
<proteinExistence type="predicted"/>
<dbReference type="Proteomes" id="UP000887540">
    <property type="component" value="Unplaced"/>
</dbReference>
<dbReference type="AlphaFoldDB" id="A0A914CPA2"/>